<evidence type="ECO:0000256" key="2">
    <source>
        <dbReference type="ARBA" id="ARBA00008089"/>
    </source>
</evidence>
<proteinExistence type="inferred from homology"/>
<evidence type="ECO:0000256" key="7">
    <source>
        <dbReference type="ARBA" id="ARBA00023015"/>
    </source>
</evidence>
<evidence type="ECO:0000313" key="18">
    <source>
        <dbReference type="EMBL" id="KAB0405263.1"/>
    </source>
</evidence>
<dbReference type="FunFam" id="2.10.70.10:FF:000014">
    <property type="entry name" value="Membrane cofactor protein"/>
    <property type="match status" value="1"/>
</dbReference>
<evidence type="ECO:0000256" key="8">
    <source>
        <dbReference type="ARBA" id="ARBA00023054"/>
    </source>
</evidence>
<evidence type="ECO:0000256" key="4">
    <source>
        <dbReference type="ARBA" id="ARBA00022659"/>
    </source>
</evidence>
<evidence type="ECO:0000256" key="14">
    <source>
        <dbReference type="ARBA" id="ARBA00031260"/>
    </source>
</evidence>
<keyword evidence="4 15" id="KW-0768">Sushi</keyword>
<keyword evidence="6" id="KW-0677">Repeat</keyword>
<protein>
    <recommendedName>
        <fullName evidence="3">Mediator of RNA polymerase II transcription subunit 9</fullName>
    </recommendedName>
    <alternativeName>
        <fullName evidence="14">Mediator complex subunit 9</fullName>
    </alternativeName>
</protein>
<keyword evidence="10" id="KW-0010">Activator</keyword>
<dbReference type="OrthoDB" id="5950777at2759"/>
<name>A0A6A1QDZ8_BALPH</name>
<dbReference type="PROSITE" id="PS50923">
    <property type="entry name" value="SUSHI"/>
    <property type="match status" value="1"/>
</dbReference>
<dbReference type="CDD" id="cd21431">
    <property type="entry name" value="Med9-C"/>
    <property type="match status" value="1"/>
</dbReference>
<dbReference type="GO" id="GO:0003712">
    <property type="term" value="F:transcription coregulator activity"/>
    <property type="evidence" value="ECO:0007669"/>
    <property type="project" value="InterPro"/>
</dbReference>
<dbReference type="InterPro" id="IPR037212">
    <property type="entry name" value="Med7/Med21-like"/>
</dbReference>
<dbReference type="GO" id="GO:0006357">
    <property type="term" value="P:regulation of transcription by RNA polymerase II"/>
    <property type="evidence" value="ECO:0007669"/>
    <property type="project" value="InterPro"/>
</dbReference>
<keyword evidence="19" id="KW-1185">Reference proteome</keyword>
<evidence type="ECO:0000256" key="5">
    <source>
        <dbReference type="ARBA" id="ARBA00022729"/>
    </source>
</evidence>
<feature type="region of interest" description="Disordered" evidence="16">
    <location>
        <begin position="263"/>
        <end position="291"/>
    </location>
</feature>
<feature type="domain" description="Sushi" evidence="17">
    <location>
        <begin position="203"/>
        <end position="262"/>
    </location>
</feature>
<keyword evidence="11" id="KW-0804">Transcription</keyword>
<dbReference type="GO" id="GO:0016592">
    <property type="term" value="C:mediator complex"/>
    <property type="evidence" value="ECO:0007669"/>
    <property type="project" value="InterPro"/>
</dbReference>
<evidence type="ECO:0000256" key="3">
    <source>
        <dbReference type="ARBA" id="ARBA00020636"/>
    </source>
</evidence>
<evidence type="ECO:0000256" key="15">
    <source>
        <dbReference type="PROSITE-ProRule" id="PRU00302"/>
    </source>
</evidence>
<comment type="caution">
    <text evidence="15">Lacks conserved residue(s) required for the propagation of feature annotation.</text>
</comment>
<comment type="subcellular location">
    <subcellularLocation>
        <location evidence="1">Nucleus</location>
    </subcellularLocation>
</comment>
<evidence type="ECO:0000256" key="6">
    <source>
        <dbReference type="ARBA" id="ARBA00022737"/>
    </source>
</evidence>
<dbReference type="Gene3D" id="2.10.70.10">
    <property type="entry name" value="Complement Module, domain 1"/>
    <property type="match status" value="1"/>
</dbReference>
<dbReference type="SMART" id="SM00032">
    <property type="entry name" value="CCP"/>
    <property type="match status" value="1"/>
</dbReference>
<dbReference type="SUPFAM" id="SSF57535">
    <property type="entry name" value="Complement control module/SCR domain"/>
    <property type="match status" value="2"/>
</dbReference>
<dbReference type="InterPro" id="IPR035976">
    <property type="entry name" value="Sushi/SCR/CCP_sf"/>
</dbReference>
<dbReference type="SUPFAM" id="SSF140718">
    <property type="entry name" value="Mediator hinge subcomplex-like"/>
    <property type="match status" value="1"/>
</dbReference>
<comment type="caution">
    <text evidence="18">The sequence shown here is derived from an EMBL/GenBank/DDBJ whole genome shotgun (WGS) entry which is preliminary data.</text>
</comment>
<organism evidence="18 19">
    <name type="scientific">Balaenoptera physalus</name>
    <name type="common">Fin whale</name>
    <name type="synonym">Balaena physalus</name>
    <dbReference type="NCBI Taxonomy" id="9770"/>
    <lineage>
        <taxon>Eukaryota</taxon>
        <taxon>Metazoa</taxon>
        <taxon>Chordata</taxon>
        <taxon>Craniata</taxon>
        <taxon>Vertebrata</taxon>
        <taxon>Euteleostomi</taxon>
        <taxon>Mammalia</taxon>
        <taxon>Eutheria</taxon>
        <taxon>Laurasiatheria</taxon>
        <taxon>Artiodactyla</taxon>
        <taxon>Whippomorpha</taxon>
        <taxon>Cetacea</taxon>
        <taxon>Mysticeti</taxon>
        <taxon>Balaenopteridae</taxon>
        <taxon>Balaenoptera</taxon>
    </lineage>
</organism>
<evidence type="ECO:0000256" key="10">
    <source>
        <dbReference type="ARBA" id="ARBA00023159"/>
    </source>
</evidence>
<feature type="region of interest" description="Disordered" evidence="16">
    <location>
        <begin position="87"/>
        <end position="122"/>
    </location>
</feature>
<keyword evidence="12" id="KW-0539">Nucleus</keyword>
<dbReference type="InterPro" id="IPR000436">
    <property type="entry name" value="Sushi_SCR_CCP_dom"/>
</dbReference>
<dbReference type="InterPro" id="IPR011425">
    <property type="entry name" value="Med9"/>
</dbReference>
<evidence type="ECO:0000256" key="9">
    <source>
        <dbReference type="ARBA" id="ARBA00023157"/>
    </source>
</evidence>
<keyword evidence="7" id="KW-0805">Transcription regulation</keyword>
<keyword evidence="5" id="KW-0732">Signal</keyword>
<evidence type="ECO:0000256" key="12">
    <source>
        <dbReference type="ARBA" id="ARBA00023242"/>
    </source>
</evidence>
<evidence type="ECO:0000259" key="17">
    <source>
        <dbReference type="PROSITE" id="PS50923"/>
    </source>
</evidence>
<dbReference type="EMBL" id="SGJD01000409">
    <property type="protein sequence ID" value="KAB0405263.1"/>
    <property type="molecule type" value="Genomic_DNA"/>
</dbReference>
<dbReference type="PANTHER" id="PTHR20844">
    <property type="entry name" value="MEDIATOR OF RNA POLYMERASE II TRANSCRIPTION, SUBUNIT 9"/>
    <property type="match status" value="1"/>
</dbReference>
<dbReference type="Pfam" id="PF07544">
    <property type="entry name" value="Med9"/>
    <property type="match status" value="1"/>
</dbReference>
<dbReference type="Proteomes" id="UP000437017">
    <property type="component" value="Unassembled WGS sequence"/>
</dbReference>
<comment type="similarity">
    <text evidence="2">Belongs to the Mediator complex subunit 9 family.</text>
</comment>
<reference evidence="18 19" key="1">
    <citation type="journal article" date="2019" name="PLoS ONE">
        <title>Genomic analyses reveal an absence of contemporary introgressive admixture between fin whales and blue whales, despite known hybrids.</title>
        <authorList>
            <person name="Westbury M.V."/>
            <person name="Petersen B."/>
            <person name="Lorenzen E.D."/>
        </authorList>
    </citation>
    <scope>NUCLEOTIDE SEQUENCE [LARGE SCALE GENOMIC DNA]</scope>
    <source>
        <strain evidence="18">FinWhale-01</strain>
    </source>
</reference>
<dbReference type="PANTHER" id="PTHR20844:SF0">
    <property type="entry name" value="MEDIATOR OF RNA POLYMERASE II TRANSCRIPTION SUBUNIT 9"/>
    <property type="match status" value="1"/>
</dbReference>
<evidence type="ECO:0000313" key="19">
    <source>
        <dbReference type="Proteomes" id="UP000437017"/>
    </source>
</evidence>
<comment type="function">
    <text evidence="13">Component of the Mediator complex, a coactivator involved in the regulated transcription of nearly all RNA polymerase II-dependent genes. Mediator functions as a bridge to convey information from gene-specific regulatory proteins to the basal RNA polymerase II transcription machinery. Mediator is recruited to promoters by direct interactions with regulatory proteins and serves as a scaffold for the assembly of a functional preinitiation complex with RNA polymerase II and the general transcription factors.</text>
</comment>
<dbReference type="CDD" id="cd00033">
    <property type="entry name" value="CCP"/>
    <property type="match status" value="1"/>
</dbReference>
<evidence type="ECO:0000256" key="13">
    <source>
        <dbReference type="ARBA" id="ARBA00025687"/>
    </source>
</evidence>
<evidence type="ECO:0000256" key="11">
    <source>
        <dbReference type="ARBA" id="ARBA00023163"/>
    </source>
</evidence>
<sequence>MIGSRILYCEISGNNVIWGDNPPLCERILCATPRNITNGRITNYKDEYEYNEIMDQMNIHLLERVCLFVLIVTDGVVTLLSVKDKDALQPPAEPPLPETKPLPPPQPLLPVSAPPRPPSPAGVKAEENCSFLPLVHNIIKCMDKDSPDVHQDLNALKTKFQEMRKVVSAMPGIHLSPERQQQQLHRLREQVWTKNELLSPRMVKCEYPAVEHGKMISGFRKKFYYKSQVAFECNQGFYLHGSNTIVCGANSTWEPKIPMCTKEPTTATTKPPISSASGPHPTTTPESSHTGSVPLYPTYIVSNLIK</sequence>
<dbReference type="InterPro" id="IPR039242">
    <property type="entry name" value="MED9_metazoa"/>
</dbReference>
<feature type="compositionally biased region" description="Pro residues" evidence="16">
    <location>
        <begin position="91"/>
        <end position="120"/>
    </location>
</feature>
<accession>A0A6A1QDZ8</accession>
<evidence type="ECO:0000256" key="16">
    <source>
        <dbReference type="SAM" id="MobiDB-lite"/>
    </source>
</evidence>
<dbReference type="Pfam" id="PF00084">
    <property type="entry name" value="Sushi"/>
    <property type="match status" value="1"/>
</dbReference>
<gene>
    <name evidence="18" type="ORF">E2I00_017648</name>
</gene>
<evidence type="ECO:0000256" key="1">
    <source>
        <dbReference type="ARBA" id="ARBA00004123"/>
    </source>
</evidence>
<dbReference type="AlphaFoldDB" id="A0A6A1QDZ8"/>
<keyword evidence="8" id="KW-0175">Coiled coil</keyword>
<feature type="disulfide bond" evidence="15">
    <location>
        <begin position="233"/>
        <end position="260"/>
    </location>
</feature>
<keyword evidence="9 15" id="KW-1015">Disulfide bond</keyword>